<dbReference type="PANTHER" id="PTHR30289">
    <property type="entry name" value="UNCHARACTERIZED PROTEIN YBCL-RELATED"/>
    <property type="match status" value="1"/>
</dbReference>
<dbReference type="InterPro" id="IPR005247">
    <property type="entry name" value="YbhB_YbcL/LppC-like"/>
</dbReference>
<evidence type="ECO:0000313" key="2">
    <source>
        <dbReference type="Proteomes" id="UP000182306"/>
    </source>
</evidence>
<keyword evidence="2" id="KW-1185">Reference proteome</keyword>
<dbReference type="CDD" id="cd00865">
    <property type="entry name" value="PEBP_bact_arch"/>
    <property type="match status" value="1"/>
</dbReference>
<dbReference type="InterPro" id="IPR036610">
    <property type="entry name" value="PEBP-like_sf"/>
</dbReference>
<gene>
    <name evidence="1" type="ORF">SAMCFNEI73_Ch0364</name>
</gene>
<accession>A0A1L3LI15</accession>
<dbReference type="InterPro" id="IPR008914">
    <property type="entry name" value="PEBP"/>
</dbReference>
<sequence>MRFITTLLALSFLGATAARAEMKLTSNDLAAGKPMADAQVFNGFGCSGKNISPQLQWSGAPAGTKSFAIMAYDPDAPTGSGWWHWTVFNLPADATELANGASGGGKLPAGAIEGRTDFGSSGYGGACPPEGHGPHRYQFTVYALSVDKLPLDKDAPAAMVGFFARSNALDQATIEVTYER</sequence>
<dbReference type="RefSeq" id="WP_037378030.1">
    <property type="nucleotide sequence ID" value="NZ_CP013107.1"/>
</dbReference>
<organism evidence="1 2">
    <name type="scientific">Sinorhizobium americanum</name>
    <dbReference type="NCBI Taxonomy" id="194963"/>
    <lineage>
        <taxon>Bacteria</taxon>
        <taxon>Pseudomonadati</taxon>
        <taxon>Pseudomonadota</taxon>
        <taxon>Alphaproteobacteria</taxon>
        <taxon>Hyphomicrobiales</taxon>
        <taxon>Rhizobiaceae</taxon>
        <taxon>Sinorhizobium/Ensifer group</taxon>
        <taxon>Sinorhizobium</taxon>
    </lineage>
</organism>
<dbReference type="Pfam" id="PF01161">
    <property type="entry name" value="PBP"/>
    <property type="match status" value="1"/>
</dbReference>
<name>A0A1L3LI15_9HYPH</name>
<dbReference type="AlphaFoldDB" id="A0A1L3LI15"/>
<dbReference type="Proteomes" id="UP000182306">
    <property type="component" value="Chromosome"/>
</dbReference>
<dbReference type="Gene3D" id="3.90.280.10">
    <property type="entry name" value="PEBP-like"/>
    <property type="match status" value="1"/>
</dbReference>
<dbReference type="NCBIfam" id="TIGR00481">
    <property type="entry name" value="YbhB/YbcL family Raf kinase inhibitor-like protein"/>
    <property type="match status" value="1"/>
</dbReference>
<protein>
    <submittedName>
        <fullName evidence="1">Phosphatidylethanolamine-binding protein</fullName>
    </submittedName>
</protein>
<dbReference type="KEGG" id="same:SAMCFNEI73_Ch0364"/>
<dbReference type="EMBL" id="CP013107">
    <property type="protein sequence ID" value="APG89696.1"/>
    <property type="molecule type" value="Genomic_DNA"/>
</dbReference>
<reference evidence="1 2" key="1">
    <citation type="submission" date="2015-10" db="EMBL/GenBank/DDBJ databases">
        <title>Genomic differences between typical nodule nitrogen-fixing rhizobial strains and those coming from bean seeds.</title>
        <authorList>
            <person name="Peralta H."/>
            <person name="Aguilar-Vera A."/>
            <person name="Diaz R."/>
            <person name="Mora Y."/>
            <person name="Martinez-Batallar G."/>
            <person name="Salazar E."/>
            <person name="Vargas-Lagunas C."/>
            <person name="Encarnacion S."/>
            <person name="Girard L."/>
            <person name="Mora J."/>
        </authorList>
    </citation>
    <scope>NUCLEOTIDE SEQUENCE [LARGE SCALE GENOMIC DNA]</scope>
    <source>
        <strain evidence="1 2">CFNEI 73</strain>
    </source>
</reference>
<dbReference type="PANTHER" id="PTHR30289:SF1">
    <property type="entry name" value="PEBP (PHOSPHATIDYLETHANOLAMINE-BINDING PROTEIN) FAMILY PROTEIN"/>
    <property type="match status" value="1"/>
</dbReference>
<evidence type="ECO:0000313" key="1">
    <source>
        <dbReference type="EMBL" id="APG89696.1"/>
    </source>
</evidence>
<dbReference type="SUPFAM" id="SSF49777">
    <property type="entry name" value="PEBP-like"/>
    <property type="match status" value="1"/>
</dbReference>
<dbReference type="STRING" id="194963.SAMCFNEI73_Ch0364"/>
<dbReference type="OrthoDB" id="9797506at2"/>
<proteinExistence type="predicted"/>